<dbReference type="OrthoDB" id="3666713at2759"/>
<gene>
    <name evidence="3" type="ORF">CT0861_01742</name>
</gene>
<evidence type="ECO:0000256" key="1">
    <source>
        <dbReference type="SAM" id="SignalP"/>
    </source>
</evidence>
<protein>
    <submittedName>
        <fullName evidence="3">EC56 protein</fullName>
    </submittedName>
</protein>
<keyword evidence="4" id="KW-1185">Reference proteome</keyword>
<reference evidence="3 4" key="1">
    <citation type="submission" date="2015-06" db="EMBL/GenBank/DDBJ databases">
        <title>Survival trade-offs in plant roots during colonization by closely related pathogenic and mutualistic fungi.</title>
        <authorList>
            <person name="Hacquard S."/>
            <person name="Kracher B."/>
            <person name="Hiruma K."/>
            <person name="Weinman A."/>
            <person name="Muench P."/>
            <person name="Garrido Oter R."/>
            <person name="Ver Loren van Themaat E."/>
            <person name="Dallerey J.-F."/>
            <person name="Damm U."/>
            <person name="Henrissat B."/>
            <person name="Lespinet O."/>
            <person name="Thon M."/>
            <person name="Kemen E."/>
            <person name="McHardy A.C."/>
            <person name="Schulze-Lefert P."/>
            <person name="O'Connell R.J."/>
        </authorList>
    </citation>
    <scope>NUCLEOTIDE SEQUENCE [LARGE SCALE GENOMIC DNA]</scope>
    <source>
        <strain evidence="3 4">0861</strain>
    </source>
</reference>
<comment type="caution">
    <text evidence="3">The sequence shown here is derived from an EMBL/GenBank/DDBJ whole genome shotgun (WGS) entry which is preliminary data.</text>
</comment>
<keyword evidence="1" id="KW-0732">Signal</keyword>
<evidence type="ECO:0000313" key="4">
    <source>
        <dbReference type="Proteomes" id="UP000076552"/>
    </source>
</evidence>
<organism evidence="3 4">
    <name type="scientific">Colletotrichum tofieldiae</name>
    <dbReference type="NCBI Taxonomy" id="708197"/>
    <lineage>
        <taxon>Eukaryota</taxon>
        <taxon>Fungi</taxon>
        <taxon>Dikarya</taxon>
        <taxon>Ascomycota</taxon>
        <taxon>Pezizomycotina</taxon>
        <taxon>Sordariomycetes</taxon>
        <taxon>Hypocreomycetidae</taxon>
        <taxon>Glomerellales</taxon>
        <taxon>Glomerellaceae</taxon>
        <taxon>Colletotrichum</taxon>
        <taxon>Colletotrichum spaethianum species complex</taxon>
    </lineage>
</organism>
<dbReference type="Proteomes" id="UP000076552">
    <property type="component" value="Unassembled WGS sequence"/>
</dbReference>
<feature type="signal peptide" evidence="1">
    <location>
        <begin position="1"/>
        <end position="20"/>
    </location>
</feature>
<proteinExistence type="predicted"/>
<name>A0A166V643_9PEZI</name>
<feature type="domain" description="EGF-like" evidence="2">
    <location>
        <begin position="73"/>
        <end position="84"/>
    </location>
</feature>
<evidence type="ECO:0000259" key="2">
    <source>
        <dbReference type="PROSITE" id="PS01186"/>
    </source>
</evidence>
<feature type="chain" id="PRO_5007881016" evidence="1">
    <location>
        <begin position="21"/>
        <end position="96"/>
    </location>
</feature>
<dbReference type="PROSITE" id="PS01186">
    <property type="entry name" value="EGF_2"/>
    <property type="match status" value="1"/>
</dbReference>
<sequence>MQFLSNLTLTMSAMLSLAVAGTIPAGGPNTNFPSELCGTGYASCGRAGTNGDAGNRCALSCTYLGGPTSTGSCQCPTGYYVDTCISSSAHSGRHKC</sequence>
<dbReference type="InterPro" id="IPR000742">
    <property type="entry name" value="EGF"/>
</dbReference>
<dbReference type="EMBL" id="LFIV01000035">
    <property type="protein sequence ID" value="KZL74210.1"/>
    <property type="molecule type" value="Genomic_DNA"/>
</dbReference>
<evidence type="ECO:0000313" key="3">
    <source>
        <dbReference type="EMBL" id="KZL74210.1"/>
    </source>
</evidence>
<accession>A0A166V643</accession>
<dbReference type="AlphaFoldDB" id="A0A166V643"/>